<evidence type="ECO:0000259" key="1">
    <source>
        <dbReference type="Pfam" id="PF06983"/>
    </source>
</evidence>
<keyword evidence="4" id="KW-1185">Reference proteome</keyword>
<dbReference type="PIRSF" id="PIRSF021700">
    <property type="entry name" value="3_dmu_93_MTrfase"/>
    <property type="match status" value="1"/>
</dbReference>
<dbReference type="PANTHER" id="PTHR33990">
    <property type="entry name" value="PROTEIN YJDN-RELATED"/>
    <property type="match status" value="1"/>
</dbReference>
<reference evidence="2" key="1">
    <citation type="submission" date="2015-09" db="EMBL/GenBank/DDBJ databases">
        <title>Draft Genome Sequences of Two Novel Amoeba-resistant Intranuclear Bacteria, Candidatus Berkiella cookevillensis and Candidatus Berkiella aquae.</title>
        <authorList>
            <person name="Mehari Y.T."/>
            <person name="Arivett B.A."/>
            <person name="Farone A.L."/>
            <person name="Gunderson J.H."/>
            <person name="Farone M.B."/>
        </authorList>
    </citation>
    <scope>NUCLEOTIDE SEQUENCE [LARGE SCALE GENOMIC DNA]</scope>
    <source>
        <strain evidence="2">HT99</strain>
    </source>
</reference>
<dbReference type="OrthoDB" id="5293819at2"/>
<dbReference type="EMBL" id="LKAJ02000001">
    <property type="protein sequence ID" value="MCS5710629.1"/>
    <property type="molecule type" value="Genomic_DNA"/>
</dbReference>
<organism evidence="2">
    <name type="scientific">Candidatus Berkiella aquae</name>
    <dbReference type="NCBI Taxonomy" id="295108"/>
    <lineage>
        <taxon>Bacteria</taxon>
        <taxon>Pseudomonadati</taxon>
        <taxon>Pseudomonadota</taxon>
        <taxon>Gammaproteobacteria</taxon>
        <taxon>Candidatus Berkiellales</taxon>
        <taxon>Candidatus Berkiellaceae</taxon>
        <taxon>Candidatus Berkiella</taxon>
    </lineage>
</organism>
<evidence type="ECO:0000313" key="2">
    <source>
        <dbReference type="EMBL" id="KRG17901.1"/>
    </source>
</evidence>
<dbReference type="GO" id="GO:0032259">
    <property type="term" value="P:methylation"/>
    <property type="evidence" value="ECO:0007669"/>
    <property type="project" value="UniProtKB-KW"/>
</dbReference>
<dbReference type="InterPro" id="IPR029068">
    <property type="entry name" value="Glyas_Bleomycin-R_OHBP_Dase"/>
</dbReference>
<keyword evidence="2" id="KW-0830">Ubiquinone</keyword>
<dbReference type="PATRIC" id="fig|1590043.3.peg.3159"/>
<keyword evidence="2" id="KW-0808">Transferase</keyword>
<sequence>MKSIATCLWFNTEALEAATFYLSIFKDGKIGRILHYGKEGFEIHGKPEGSVMVVYFEINGQGFQALNGGPEFKFNEAVSFVIPCESQEEIDYYWEKLTSNGGKEIQCGWLQDQYGVSWQVVPSILPELLENADPNKSNKAMKNLLQMKKIIIQDLQ</sequence>
<dbReference type="Gene3D" id="3.10.180.10">
    <property type="entry name" value="2,3-Dihydroxybiphenyl 1,2-Dioxygenase, domain 1"/>
    <property type="match status" value="1"/>
</dbReference>
<dbReference type="InterPro" id="IPR009725">
    <property type="entry name" value="3_dmu_93_MTrfase"/>
</dbReference>
<dbReference type="EMBL" id="LKAJ01000023">
    <property type="protein sequence ID" value="KRG17901.1"/>
    <property type="molecule type" value="Genomic_DNA"/>
</dbReference>
<reference evidence="3" key="2">
    <citation type="journal article" date="2016" name="Genome Announc.">
        <title>Draft Genome Sequences of Two Novel Amoeba-Resistant Intranuclear Bacteria, 'Candidatus Berkiella cookevillensis' and 'Candidatus Berkiella aquae'.</title>
        <authorList>
            <person name="Mehari Y.T."/>
            <person name="Arivett B.A."/>
            <person name="Farone A.L."/>
            <person name="Gunderson J.H."/>
            <person name="Farone M.B."/>
        </authorList>
    </citation>
    <scope>NUCLEOTIDE SEQUENCE</scope>
    <source>
        <strain evidence="3">HT99</strain>
    </source>
</reference>
<keyword evidence="2" id="KW-0489">Methyltransferase</keyword>
<dbReference type="Pfam" id="PF06983">
    <property type="entry name" value="3-dmu-9_3-mt"/>
    <property type="match status" value="1"/>
</dbReference>
<protein>
    <submittedName>
        <fullName evidence="2">3-demethylubiquinone-9 3-methyltransferase</fullName>
    </submittedName>
    <submittedName>
        <fullName evidence="3">VOC family protein</fullName>
    </submittedName>
</protein>
<dbReference type="GO" id="GO:0008168">
    <property type="term" value="F:methyltransferase activity"/>
    <property type="evidence" value="ECO:0007669"/>
    <property type="project" value="UniProtKB-KW"/>
</dbReference>
<dbReference type="RefSeq" id="WP_075067693.1">
    <property type="nucleotide sequence ID" value="NZ_LKAJ02000001.1"/>
</dbReference>
<evidence type="ECO:0000313" key="4">
    <source>
        <dbReference type="Proteomes" id="UP000051497"/>
    </source>
</evidence>
<accession>A0A0Q9YB46</accession>
<proteinExistence type="predicted"/>
<feature type="domain" description="PhnB-like" evidence="1">
    <location>
        <begin position="3"/>
        <end position="121"/>
    </location>
</feature>
<dbReference type="SUPFAM" id="SSF54593">
    <property type="entry name" value="Glyoxalase/Bleomycin resistance protein/Dihydroxybiphenyl dioxygenase"/>
    <property type="match status" value="1"/>
</dbReference>
<name>A0A0Q9YB46_9GAMM</name>
<dbReference type="Proteomes" id="UP000051497">
    <property type="component" value="Unassembled WGS sequence"/>
</dbReference>
<comment type="caution">
    <text evidence="2">The sequence shown here is derived from an EMBL/GenBank/DDBJ whole genome shotgun (WGS) entry which is preliminary data.</text>
</comment>
<gene>
    <name evidence="3" type="ORF">HT99x_004245</name>
    <name evidence="2" type="ORF">HT99x_03108</name>
</gene>
<dbReference type="InterPro" id="IPR028973">
    <property type="entry name" value="PhnB-like"/>
</dbReference>
<dbReference type="PANTHER" id="PTHR33990:SF2">
    <property type="entry name" value="PHNB-LIKE DOMAIN-CONTAINING PROTEIN"/>
    <property type="match status" value="1"/>
</dbReference>
<dbReference type="AlphaFoldDB" id="A0A0Q9YB46"/>
<reference evidence="3" key="3">
    <citation type="submission" date="2021-06" db="EMBL/GenBank/DDBJ databases">
        <title>Genomic Description and Analysis of Intracellular Bacteria, Candidatus Berkiella cookevillensis and Candidatus Berkiella aquae.</title>
        <authorList>
            <person name="Kidane D.T."/>
            <person name="Mehari Y.T."/>
            <person name="Rice F.C."/>
            <person name="Arivett B.A."/>
            <person name="Farone A.L."/>
            <person name="Berk S.G."/>
            <person name="Farone M.B."/>
        </authorList>
    </citation>
    <scope>NUCLEOTIDE SEQUENCE</scope>
    <source>
        <strain evidence="3">HT99</strain>
    </source>
</reference>
<dbReference type="CDD" id="cd06588">
    <property type="entry name" value="PhnB_like"/>
    <property type="match status" value="1"/>
</dbReference>
<dbReference type="STRING" id="295108.HT99x_03108"/>
<evidence type="ECO:0000313" key="3">
    <source>
        <dbReference type="EMBL" id="MCS5710629.1"/>
    </source>
</evidence>